<evidence type="ECO:0000313" key="4">
    <source>
        <dbReference type="EMBL" id="RXK41154.1"/>
    </source>
</evidence>
<dbReference type="PANTHER" id="PTHR35152">
    <property type="entry name" value="DOMAIN SIGNALLING PROTEIN, PUTATIVE (AFU_ORTHOLOGUE AFUA_5G11310)-RELATED"/>
    <property type="match status" value="1"/>
</dbReference>
<dbReference type="EMBL" id="SDIL01000011">
    <property type="protein sequence ID" value="RXK41154.1"/>
    <property type="molecule type" value="Genomic_DNA"/>
</dbReference>
<reference evidence="4 5" key="1">
    <citation type="submission" date="2016-06" db="EMBL/GenBank/DDBJ databases">
        <title>Evolution of pathogenesis and genome organization in the Tremellales.</title>
        <authorList>
            <person name="Cuomo C."/>
            <person name="Litvintseva A."/>
            <person name="Heitman J."/>
            <person name="Chen Y."/>
            <person name="Sun S."/>
            <person name="Springer D."/>
            <person name="Dromer F."/>
            <person name="Young S."/>
            <person name="Zeng Q."/>
            <person name="Chapman S."/>
            <person name="Gujja S."/>
            <person name="Saif S."/>
            <person name="Birren B."/>
        </authorList>
    </citation>
    <scope>NUCLEOTIDE SEQUENCE [LARGE SCALE GENOMIC DNA]</scope>
    <source>
        <strain evidence="4 5">ATCC 28783</strain>
    </source>
</reference>
<feature type="transmembrane region" description="Helical" evidence="2">
    <location>
        <begin position="32"/>
        <end position="52"/>
    </location>
</feature>
<dbReference type="InterPro" id="IPR005330">
    <property type="entry name" value="MHYT_dom"/>
</dbReference>
<feature type="domain" description="MHYT" evidence="3">
    <location>
        <begin position="28"/>
        <end position="227"/>
    </location>
</feature>
<evidence type="ECO:0000256" key="2">
    <source>
        <dbReference type="SAM" id="Phobius"/>
    </source>
</evidence>
<keyword evidence="2" id="KW-0472">Membrane</keyword>
<feature type="transmembrane region" description="Helical" evidence="2">
    <location>
        <begin position="203"/>
        <end position="221"/>
    </location>
</feature>
<evidence type="ECO:0000256" key="1">
    <source>
        <dbReference type="SAM" id="MobiDB-lite"/>
    </source>
</evidence>
<sequence>MLWPPEDIWYNPDALRDYYATHAVPLRPSPGVLVVSIVVSILGSYTTLLCLGRRTSSKGWKNHFLLMMAGVCFACVAVWGMHFVSMISIHLRATPHVTWYITFSKGFTALSLFVPLIATLGAFWVVGGVEFNISRVVVAGIFSGLTIGLMHYSASFHLPYLMVSYTAVTVAFALILACIASTAALVAFFRLRSQWEDSFWKRGICALFLASAVCGMHYLGLGGSSYKAKPGIDPALLAEGGGQSTRLTIFISVMCGVIIILTAIISMFDYYVRRGVREKARHVIVCSTAFDTLGRLLVKNDGTLPLQLIETDVDLKKLVLELDPRQGTFQWLYQLSFVWHTITPFLSEILRSIAKRRLGAGADLIDLSIPAAQRESLIFRRRFIEAAVLMAQSLDISVESLGFMLDRVLTTGQKANEDKFKSAFGEEEKAVPGLSIKYQGSEGVLLFLVREIGDAPPFSIDSKGGDKSFSTDNVDHYMQRGYRMADTHFFSKALADNLGVLKGEMDLFLSACKTYAKRGTKPVVQPGGIYASIFGVRPTLDHQGDMVVYNFARHQIPAYRLPDVNYPMSNRMAEWLHENRGIRMGELLYRCNADIQYMETHDSGPGSIQTAEDEALYEFLTSLIVALEALSKGLRQWCDIGNIASFLPEVVKVPTSDTDDTMPSQLIIMHGILPAPNGQLTPIHSRLSGVQVPDLESGRDHTDKPPAPFVYSPYTLFAKAQSMVMRDDSYVAFSQSIVDELRNIYPPDRFSEDGSMTEKSSHNPFTPRALTVDVDTDVPEEIVNQKALSMRSSIGPIPSPTSLIMKKGERPGTGTSVKKGLTHLVTRNRDTDSEDGYDRPGPPVFAKIRRKAEG</sequence>
<accession>A0A4Q1BSX4</accession>
<dbReference type="PROSITE" id="PS50924">
    <property type="entry name" value="MHYT"/>
    <property type="match status" value="1"/>
</dbReference>
<dbReference type="Pfam" id="PF03707">
    <property type="entry name" value="MHYT"/>
    <property type="match status" value="2"/>
</dbReference>
<dbReference type="STRING" id="5217.A0A4Q1BSX4"/>
<evidence type="ECO:0000313" key="5">
    <source>
        <dbReference type="Proteomes" id="UP000289152"/>
    </source>
</evidence>
<dbReference type="Proteomes" id="UP000289152">
    <property type="component" value="Unassembled WGS sequence"/>
</dbReference>
<evidence type="ECO:0000259" key="3">
    <source>
        <dbReference type="PROSITE" id="PS50924"/>
    </source>
</evidence>
<feature type="transmembrane region" description="Helical" evidence="2">
    <location>
        <begin position="64"/>
        <end position="87"/>
    </location>
</feature>
<keyword evidence="2" id="KW-1133">Transmembrane helix</keyword>
<feature type="region of interest" description="Disordered" evidence="1">
    <location>
        <begin position="792"/>
        <end position="854"/>
    </location>
</feature>
<feature type="transmembrane region" description="Helical" evidence="2">
    <location>
        <begin position="165"/>
        <end position="191"/>
    </location>
</feature>
<dbReference type="VEuPathDB" id="FungiDB:TREMEDRAFT_12207"/>
<feature type="transmembrane region" description="Helical" evidence="2">
    <location>
        <begin position="107"/>
        <end position="126"/>
    </location>
</feature>
<gene>
    <name evidence="4" type="ORF">M231_01558</name>
</gene>
<organism evidence="4 5">
    <name type="scientific">Tremella mesenterica</name>
    <name type="common">Jelly fungus</name>
    <dbReference type="NCBI Taxonomy" id="5217"/>
    <lineage>
        <taxon>Eukaryota</taxon>
        <taxon>Fungi</taxon>
        <taxon>Dikarya</taxon>
        <taxon>Basidiomycota</taxon>
        <taxon>Agaricomycotina</taxon>
        <taxon>Tremellomycetes</taxon>
        <taxon>Tremellales</taxon>
        <taxon>Tremellaceae</taxon>
        <taxon>Tremella</taxon>
    </lineage>
</organism>
<comment type="caution">
    <text evidence="4">The sequence shown here is derived from an EMBL/GenBank/DDBJ whole genome shotgun (WGS) entry which is preliminary data.</text>
</comment>
<protein>
    <recommendedName>
        <fullName evidence="3">MHYT domain-containing protein</fullName>
    </recommendedName>
</protein>
<dbReference type="OrthoDB" id="264015at2759"/>
<proteinExistence type="predicted"/>
<dbReference type="AlphaFoldDB" id="A0A4Q1BSX4"/>
<dbReference type="PANTHER" id="PTHR35152:SF1">
    <property type="entry name" value="DOMAIN SIGNALLING PROTEIN, PUTATIVE (AFU_ORTHOLOGUE AFUA_5G11310)-RELATED"/>
    <property type="match status" value="1"/>
</dbReference>
<feature type="transmembrane region" description="Helical" evidence="2">
    <location>
        <begin position="133"/>
        <end position="153"/>
    </location>
</feature>
<keyword evidence="5" id="KW-1185">Reference proteome</keyword>
<keyword evidence="2" id="KW-0812">Transmembrane</keyword>
<feature type="transmembrane region" description="Helical" evidence="2">
    <location>
        <begin position="249"/>
        <end position="272"/>
    </location>
</feature>
<dbReference type="InParanoid" id="A0A4Q1BSX4"/>
<name>A0A4Q1BSX4_TREME</name>